<dbReference type="HOGENOM" id="CLU_093829_2_1_0"/>
<dbReference type="Gene3D" id="1.25.40.10">
    <property type="entry name" value="Tetratricopeptide repeat domain"/>
    <property type="match status" value="1"/>
</dbReference>
<dbReference type="STRING" id="716544.wcw_1175"/>
<sequence>MEEMENAEEYKIPKEAIEKLKDPEVIRKQVKEGKTFQEIIGYSSDTMEKFYTIARNLFERQEYNKSADAFVFLTTLNPYVHHYWLGLGMAEQLNGGYQGALLAYAMAILTNPENPAAHYQSASCYRSLNDTKNALMSYELAVRCCGEADEFMTLRSQAESAIEALKK</sequence>
<name>D6YWM1_WADCW</name>
<dbReference type="Proteomes" id="UP000001505">
    <property type="component" value="Chromosome"/>
</dbReference>
<evidence type="ECO:0000313" key="1">
    <source>
        <dbReference type="EMBL" id="ADI38532.1"/>
    </source>
</evidence>
<dbReference type="KEGG" id="wch:wcw_1175"/>
<dbReference type="RefSeq" id="WP_013182245.1">
    <property type="nucleotide sequence ID" value="NC_014225.1"/>
</dbReference>
<dbReference type="EMBL" id="CP001928">
    <property type="protein sequence ID" value="ADI38532.1"/>
    <property type="molecule type" value="Genomic_DNA"/>
</dbReference>
<dbReference type="SUPFAM" id="SSF48452">
    <property type="entry name" value="TPR-like"/>
    <property type="match status" value="1"/>
</dbReference>
<dbReference type="InterPro" id="IPR019734">
    <property type="entry name" value="TPR_rpt"/>
</dbReference>
<dbReference type="AlphaFoldDB" id="D6YWM1"/>
<dbReference type="InterPro" id="IPR005415">
    <property type="entry name" value="T3SS_Ca_resp_chp_LcrH/SycD"/>
</dbReference>
<dbReference type="SMART" id="SM00028">
    <property type="entry name" value="TPR"/>
    <property type="match status" value="2"/>
</dbReference>
<reference evidence="1 2" key="1">
    <citation type="journal article" date="2010" name="PLoS ONE">
        <title>The Waddlia genome: a window into chlamydial biology.</title>
        <authorList>
            <person name="Bertelli C."/>
            <person name="Collyn F."/>
            <person name="Croxatto A."/>
            <person name="Ruckert C."/>
            <person name="Polkinghorne A."/>
            <person name="Kebbi-Beghdadi C."/>
            <person name="Goesmann A."/>
            <person name="Vaughan L."/>
            <person name="Greub G."/>
        </authorList>
    </citation>
    <scope>NUCLEOTIDE SEQUENCE [LARGE SCALE GENOMIC DNA]</scope>
    <source>
        <strain evidence="2">ATCC VR-1470 / WSU 86-1044</strain>
    </source>
</reference>
<protein>
    <submittedName>
        <fullName evidence="1">Type III secretion chaperone SycD/LcrH</fullName>
    </submittedName>
</protein>
<dbReference type="NCBIfam" id="TIGR02552">
    <property type="entry name" value="LcrH_SycD"/>
    <property type="match status" value="1"/>
</dbReference>
<dbReference type="PRINTS" id="PR01595">
    <property type="entry name" value="SYCDCHAPRONE"/>
</dbReference>
<proteinExistence type="predicted"/>
<dbReference type="eggNOG" id="COG0457">
    <property type="taxonomic scope" value="Bacteria"/>
</dbReference>
<accession>D6YWM1</accession>
<evidence type="ECO:0000313" key="2">
    <source>
        <dbReference type="Proteomes" id="UP000001505"/>
    </source>
</evidence>
<organism evidence="1 2">
    <name type="scientific">Waddlia chondrophila (strain ATCC VR-1470 / WSU 86-1044)</name>
    <dbReference type="NCBI Taxonomy" id="716544"/>
    <lineage>
        <taxon>Bacteria</taxon>
        <taxon>Pseudomonadati</taxon>
        <taxon>Chlamydiota</taxon>
        <taxon>Chlamydiia</taxon>
        <taxon>Parachlamydiales</taxon>
        <taxon>Waddliaceae</taxon>
        <taxon>Waddlia</taxon>
    </lineage>
</organism>
<dbReference type="InterPro" id="IPR011990">
    <property type="entry name" value="TPR-like_helical_dom_sf"/>
</dbReference>
<gene>
    <name evidence="1" type="primary">sycD7</name>
    <name evidence="1" type="ordered locus">wcw_1175</name>
</gene>
<keyword evidence="2" id="KW-1185">Reference proteome</keyword>